<dbReference type="Pfam" id="PF03808">
    <property type="entry name" value="Glyco_tran_WecG"/>
    <property type="match status" value="1"/>
</dbReference>
<comment type="function">
    <text evidence="5">Catalyzes the conversion of GlcNAc-PP-undecaprenol into ManNAc-GlcNAc-PP-undecaprenol, the first committed lipid intermediate in the de novo synthesis of teichoic acid.</text>
</comment>
<keyword evidence="3 5" id="KW-0777">Teichoic acid biosynthesis</keyword>
<dbReference type="GeneID" id="301124853"/>
<keyword evidence="2 5" id="KW-0808">Transferase</keyword>
<sequence>MKEKVNILGIPFIKTKREELTKLLIDKMDYQEKCFVVTANPEIVMHAQKDAEYQKTVLSADYIVPDGIGIIIASRIIRDYLPERVAGFDLMMDLLSEINKRKKKIFLLGAEVAVVKKAAQKISERFPQIQIVGYHHGYFQLDDLEIAQKVLHSDADLILVALGFPRQEMWISKYYQMFTKGVFIGVGGSFDVLAEKVKRAPVLWQKLNIEWLYRLIQQPSRWKRMIALPQFLIKIIWLKFKKNVRMRLNL</sequence>
<dbReference type="InterPro" id="IPR004629">
    <property type="entry name" value="WecG_TagA_CpsF"/>
</dbReference>
<gene>
    <name evidence="6" type="ORF">RI196_02715</name>
</gene>
<comment type="pathway">
    <text evidence="5">Cell wall biogenesis; teichoic acid biosynthesis.</text>
</comment>
<dbReference type="InterPro" id="IPR034714">
    <property type="entry name" value="TagA_TarA"/>
</dbReference>
<evidence type="ECO:0000313" key="7">
    <source>
        <dbReference type="Proteomes" id="UP001303701"/>
    </source>
</evidence>
<proteinExistence type="inferred from homology"/>
<dbReference type="EMBL" id="CP134501">
    <property type="protein sequence ID" value="WNF33620.1"/>
    <property type="molecule type" value="Genomic_DNA"/>
</dbReference>
<evidence type="ECO:0000256" key="3">
    <source>
        <dbReference type="ARBA" id="ARBA00022944"/>
    </source>
</evidence>
<comment type="similarity">
    <text evidence="5">Belongs to the glycosyltransferase 26 family. TagA/TarA subfamily.</text>
</comment>
<protein>
    <recommendedName>
        <fullName evidence="5">N-acetylglucosaminyldiphosphoundecaprenol N-acetyl-beta-D-mannosaminyltransferase</fullName>
        <ecNumber evidence="5">2.4.1.187</ecNumber>
    </recommendedName>
    <alternativeName>
        <fullName evidence="5">N-acetylmannosaminyltransferase</fullName>
    </alternativeName>
    <alternativeName>
        <fullName evidence="5">UDP-N-acetylmannosamine transferase</fullName>
    </alternativeName>
    <alternativeName>
        <fullName evidence="5">UDP-N-acetylmannosamine:N-acetylglucosaminyl pyrophosphorylundecaprenol N-acetylmannosaminyltransferase</fullName>
    </alternativeName>
</protein>
<dbReference type="HAMAP" id="MF_02070">
    <property type="entry name" value="TagA_TarA"/>
    <property type="match status" value="1"/>
</dbReference>
<accession>A0ABY9WBV5</accession>
<keyword evidence="4 5" id="KW-0961">Cell wall biogenesis/degradation</keyword>
<dbReference type="PANTHER" id="PTHR34136">
    <property type="match status" value="1"/>
</dbReference>
<keyword evidence="1 5" id="KW-0328">Glycosyltransferase</keyword>
<comment type="catalytic activity">
    <reaction evidence="5">
        <text>UDP-N-acetyl-alpha-D-mannosamine + N-acetyl-alpha-D-glucosaminyl-di-trans,octa-cis-undecaprenyl diphosphate = N-acetyl-beta-D-mannosaminyl-(1-&gt;4)-N-acetyl-alpha-D-glucosaminyl di-trans,octa-cis-undecaprenyl diphosphate + UDP + H(+)</text>
        <dbReference type="Rhea" id="RHEA:16053"/>
        <dbReference type="ChEBI" id="CHEBI:15378"/>
        <dbReference type="ChEBI" id="CHEBI:58223"/>
        <dbReference type="ChEBI" id="CHEBI:62959"/>
        <dbReference type="ChEBI" id="CHEBI:68623"/>
        <dbReference type="ChEBI" id="CHEBI:132210"/>
        <dbReference type="EC" id="2.4.1.187"/>
    </reaction>
</comment>
<dbReference type="RefSeq" id="WP_144597240.1">
    <property type="nucleotide sequence ID" value="NZ_CP134501.1"/>
</dbReference>
<dbReference type="PANTHER" id="PTHR34136:SF1">
    <property type="entry name" value="UDP-N-ACETYL-D-MANNOSAMINURONIC ACID TRANSFERASE"/>
    <property type="match status" value="1"/>
</dbReference>
<dbReference type="EC" id="2.4.1.187" evidence="5"/>
<dbReference type="CDD" id="cd06533">
    <property type="entry name" value="Glyco_transf_WecG_TagA"/>
    <property type="match status" value="1"/>
</dbReference>
<evidence type="ECO:0000256" key="1">
    <source>
        <dbReference type="ARBA" id="ARBA00022676"/>
    </source>
</evidence>
<organism evidence="6 7">
    <name type="scientific">Aeribacillus composti</name>
    <dbReference type="NCBI Taxonomy" id="1868734"/>
    <lineage>
        <taxon>Bacteria</taxon>
        <taxon>Bacillati</taxon>
        <taxon>Bacillota</taxon>
        <taxon>Bacilli</taxon>
        <taxon>Bacillales</taxon>
        <taxon>Bacillaceae</taxon>
        <taxon>Aeribacillus</taxon>
    </lineage>
</organism>
<evidence type="ECO:0000256" key="4">
    <source>
        <dbReference type="ARBA" id="ARBA00023316"/>
    </source>
</evidence>
<dbReference type="Proteomes" id="UP001303701">
    <property type="component" value="Chromosome"/>
</dbReference>
<dbReference type="NCBIfam" id="TIGR00696">
    <property type="entry name" value="wecG_tagA_cpsF"/>
    <property type="match status" value="1"/>
</dbReference>
<name>A0ABY9WBV5_9BACI</name>
<evidence type="ECO:0000256" key="5">
    <source>
        <dbReference type="HAMAP-Rule" id="MF_02070"/>
    </source>
</evidence>
<evidence type="ECO:0000313" key="6">
    <source>
        <dbReference type="EMBL" id="WNF33620.1"/>
    </source>
</evidence>
<keyword evidence="7" id="KW-1185">Reference proteome</keyword>
<evidence type="ECO:0000256" key="2">
    <source>
        <dbReference type="ARBA" id="ARBA00022679"/>
    </source>
</evidence>
<reference evidence="6 7" key="1">
    <citation type="submission" date="2023-09" db="EMBL/GenBank/DDBJ databases">
        <title>Different Types of Thermotolerant Ring-Cleaving Dioxygenases derived from Aeribacillus composti HB-1 applied for multiple aromatic hydrocarbons removal.</title>
        <authorList>
            <person name="Cao L."/>
            <person name="Li M."/>
            <person name="Ma T."/>
        </authorList>
    </citation>
    <scope>NUCLEOTIDE SEQUENCE [LARGE SCALE GENOMIC DNA]</scope>
    <source>
        <strain evidence="6 7">HB-1</strain>
    </source>
</reference>